<comment type="domain">
    <text evidence="8">Domain I is involved in oligomerization and binding regulators, domain II is flexibile and of varying length in different bacteria, domain III forms the AAA+ region, while domain IV binds dsDNA.</text>
</comment>
<evidence type="ECO:0000256" key="3">
    <source>
        <dbReference type="ARBA" id="ARBA00022705"/>
    </source>
</evidence>
<sequence>MTNLELQLTWEKILKNIQQSLAEHVCQNYIKPLKPIKLTNDRLELLAPNDYSKDRVKSRYLPFLKDSCYEVTQNHVEITISIAQEEQNDDDTQKELMNQQLKQIKQRNRRTRTKKKANDLIQPTLTEAIQYDTAETPMPINPGDKSTLNPKYTFDTFVTGNSNSFAHAAALAVAENPAKNYNPFFMYGGVGLGKTHLMHAIGHKILQNQPQKRVLYISSEKFINELINSIKDGKPEAFRQKYRNVDVLLVDDIQFLANKERVQEEFFHTFNALKDANKQIILSSDRPPKEIEKLQDRLCSRFEGGLIADVQAPDLETRIAILKKKSILENYNVPDDVMAYIASHIDNNVRELEGALTQVVARASLCHYPITNQFAMNVLQHIAIKNPPKQNTKIININSIQETVANYFKITIADLNGKKRNRSIAFPRQIAMYLCRELTSSSLPRIGKTFGGRDHTTVMHACDKIKKQYMENTEIAKTINKLREQINHA</sequence>
<dbReference type="FunFam" id="3.40.50.300:FF:000150">
    <property type="entry name" value="Chromosomal replication initiator protein DnaA"/>
    <property type="match status" value="1"/>
</dbReference>
<dbReference type="Gene3D" id="3.40.50.300">
    <property type="entry name" value="P-loop containing nucleotide triphosphate hydrolases"/>
    <property type="match status" value="1"/>
</dbReference>
<evidence type="ECO:0000313" key="16">
    <source>
        <dbReference type="Proteomes" id="UP000215383"/>
    </source>
</evidence>
<dbReference type="PANTHER" id="PTHR30050:SF2">
    <property type="entry name" value="CHROMOSOMAL REPLICATION INITIATOR PROTEIN DNAA"/>
    <property type="match status" value="1"/>
</dbReference>
<evidence type="ECO:0000256" key="4">
    <source>
        <dbReference type="ARBA" id="ARBA00022741"/>
    </source>
</evidence>
<comment type="similarity">
    <text evidence="1 8 11">Belongs to the DnaA family.</text>
</comment>
<dbReference type="Gene3D" id="1.10.8.60">
    <property type="match status" value="1"/>
</dbReference>
<feature type="binding site" evidence="8">
    <location>
        <position position="191"/>
    </location>
    <ligand>
        <name>ATP</name>
        <dbReference type="ChEBI" id="CHEBI:30616"/>
    </ligand>
</feature>
<dbReference type="SMART" id="SM00760">
    <property type="entry name" value="Bac_DnaA_C"/>
    <property type="match status" value="1"/>
</dbReference>
<dbReference type="eggNOG" id="COG0593">
    <property type="taxonomic scope" value="Bacteria"/>
</dbReference>
<evidence type="ECO:0000256" key="5">
    <source>
        <dbReference type="ARBA" id="ARBA00022840"/>
    </source>
</evidence>
<keyword evidence="4 8" id="KW-0547">Nucleotide-binding</keyword>
<dbReference type="SUPFAM" id="SSF52540">
    <property type="entry name" value="P-loop containing nucleoside triphosphate hydrolases"/>
    <property type="match status" value="1"/>
</dbReference>
<dbReference type="InterPro" id="IPR013317">
    <property type="entry name" value="DnaA_dom"/>
</dbReference>
<dbReference type="PROSITE" id="PS01008">
    <property type="entry name" value="DNAA"/>
    <property type="match status" value="1"/>
</dbReference>
<evidence type="ECO:0000256" key="1">
    <source>
        <dbReference type="ARBA" id="ARBA00006583"/>
    </source>
</evidence>
<dbReference type="PANTHER" id="PTHR30050">
    <property type="entry name" value="CHROMOSOMAL REPLICATION INITIATOR PROTEIN DNAA"/>
    <property type="match status" value="1"/>
</dbReference>
<dbReference type="GO" id="GO:0008289">
    <property type="term" value="F:lipid binding"/>
    <property type="evidence" value="ECO:0007669"/>
    <property type="project" value="UniProtKB-KW"/>
</dbReference>
<feature type="domain" description="Chromosomal replication initiator DnaA C-terminal" evidence="14">
    <location>
        <begin position="396"/>
        <end position="465"/>
    </location>
</feature>
<dbReference type="GO" id="GO:0005737">
    <property type="term" value="C:cytoplasm"/>
    <property type="evidence" value="ECO:0007669"/>
    <property type="project" value="UniProtKB-SubCell"/>
</dbReference>
<name>A0A239U4I8_9FIRM</name>
<proteinExistence type="inferred from homology"/>
<dbReference type="FunFam" id="1.10.1750.10:FF:000002">
    <property type="entry name" value="Chromosomal replication initiator protein DnaA"/>
    <property type="match status" value="1"/>
</dbReference>
<feature type="domain" description="AAA+ ATPase" evidence="13">
    <location>
        <begin position="180"/>
        <end position="308"/>
    </location>
</feature>
<feature type="binding site" evidence="8">
    <location>
        <position position="193"/>
    </location>
    <ligand>
        <name>ATP</name>
        <dbReference type="ChEBI" id="CHEBI:30616"/>
    </ligand>
</feature>
<dbReference type="InterPro" id="IPR020591">
    <property type="entry name" value="Chromosome_initiator_DnaA-like"/>
</dbReference>
<comment type="subcellular location">
    <subcellularLocation>
        <location evidence="8">Cytoplasm</location>
    </subcellularLocation>
</comment>
<dbReference type="InterPro" id="IPR024633">
    <property type="entry name" value="DnaA_N_dom"/>
</dbReference>
<reference evidence="15 16" key="1">
    <citation type="submission" date="2017-06" db="EMBL/GenBank/DDBJ databases">
        <authorList>
            <consortium name="Pathogen Informatics"/>
        </authorList>
    </citation>
    <scope>NUCLEOTIDE SEQUENCE [LARGE SCALE GENOMIC DNA]</scope>
    <source>
        <strain evidence="15 16">NCTC10570</strain>
    </source>
</reference>
<dbReference type="PRINTS" id="PR00051">
    <property type="entry name" value="DNAA"/>
</dbReference>
<dbReference type="InterPro" id="IPR027417">
    <property type="entry name" value="P-loop_NTPase"/>
</dbReference>
<dbReference type="InterPro" id="IPR018312">
    <property type="entry name" value="Chromosome_initiator_DnaA_CS"/>
</dbReference>
<evidence type="ECO:0000256" key="2">
    <source>
        <dbReference type="ARBA" id="ARBA00022490"/>
    </source>
</evidence>
<evidence type="ECO:0000313" key="15">
    <source>
        <dbReference type="EMBL" id="SNV04014.1"/>
    </source>
</evidence>
<dbReference type="GO" id="GO:0006275">
    <property type="term" value="P:regulation of DNA replication"/>
    <property type="evidence" value="ECO:0007669"/>
    <property type="project" value="UniProtKB-UniRule"/>
</dbReference>
<dbReference type="OrthoDB" id="9807019at2"/>
<dbReference type="CDD" id="cd00009">
    <property type="entry name" value="AAA"/>
    <property type="match status" value="1"/>
</dbReference>
<evidence type="ECO:0000259" key="13">
    <source>
        <dbReference type="SMART" id="SM00382"/>
    </source>
</evidence>
<dbReference type="Proteomes" id="UP000215383">
    <property type="component" value="Chromosome 1"/>
</dbReference>
<evidence type="ECO:0000259" key="14">
    <source>
        <dbReference type="SMART" id="SM00760"/>
    </source>
</evidence>
<keyword evidence="7 8" id="KW-0238">DNA-binding</keyword>
<dbReference type="Pfam" id="PF00308">
    <property type="entry name" value="Bac_DnaA"/>
    <property type="match status" value="1"/>
</dbReference>
<gene>
    <name evidence="8 15" type="primary">dnaA</name>
    <name evidence="15" type="ORF">SAMEA4364220_01913</name>
</gene>
<dbReference type="AlphaFoldDB" id="A0A239U4I8"/>
<dbReference type="HAMAP" id="MF_00377">
    <property type="entry name" value="DnaA_bact"/>
    <property type="match status" value="1"/>
</dbReference>
<protein>
    <recommendedName>
        <fullName evidence="8 9">Chromosomal replication initiator protein DnaA</fullName>
    </recommendedName>
</protein>
<dbReference type="InterPro" id="IPR038454">
    <property type="entry name" value="DnaA_N_sf"/>
</dbReference>
<keyword evidence="5 8" id="KW-0067">ATP-binding</keyword>
<dbReference type="Pfam" id="PF11638">
    <property type="entry name" value="DnaA_N"/>
    <property type="match status" value="1"/>
</dbReference>
<evidence type="ECO:0000256" key="7">
    <source>
        <dbReference type="ARBA" id="ARBA00023125"/>
    </source>
</evidence>
<comment type="subunit">
    <text evidence="8">Oligomerizes as a right-handed, spiral filament on DNA at oriC.</text>
</comment>
<keyword evidence="2 8" id="KW-0963">Cytoplasm</keyword>
<dbReference type="EMBL" id="LT906446">
    <property type="protein sequence ID" value="SNV04014.1"/>
    <property type="molecule type" value="Genomic_DNA"/>
</dbReference>
<keyword evidence="6 8" id="KW-0446">Lipid-binding</keyword>
<keyword evidence="16" id="KW-1185">Reference proteome</keyword>
<dbReference type="SUPFAM" id="SSF48295">
    <property type="entry name" value="TrpR-like"/>
    <property type="match status" value="1"/>
</dbReference>
<evidence type="ECO:0000256" key="10">
    <source>
        <dbReference type="RuleBase" id="RU000577"/>
    </source>
</evidence>
<dbReference type="InterPro" id="IPR003593">
    <property type="entry name" value="AAA+_ATPase"/>
</dbReference>
<dbReference type="InterPro" id="IPR010921">
    <property type="entry name" value="Trp_repressor/repl_initiator"/>
</dbReference>
<evidence type="ECO:0000256" key="11">
    <source>
        <dbReference type="RuleBase" id="RU004227"/>
    </source>
</evidence>
<dbReference type="Pfam" id="PF08299">
    <property type="entry name" value="Bac_DnaA_C"/>
    <property type="match status" value="1"/>
</dbReference>
<feature type="coiled-coil region" evidence="12">
    <location>
        <begin position="82"/>
        <end position="114"/>
    </location>
</feature>
<comment type="caution">
    <text evidence="8">Lacks conserved residue(s) required for the propagation of feature annotation.</text>
</comment>
<dbReference type="Gene3D" id="3.30.300.180">
    <property type="match status" value="1"/>
</dbReference>
<keyword evidence="3 8" id="KW-0235">DNA replication</keyword>
<feature type="region of interest" description="Domain III, AAA+ region" evidence="8">
    <location>
        <begin position="147"/>
        <end position="363"/>
    </location>
</feature>
<organism evidence="15 16">
    <name type="scientific">Megamonas hypermegale</name>
    <dbReference type="NCBI Taxonomy" id="158847"/>
    <lineage>
        <taxon>Bacteria</taxon>
        <taxon>Bacillati</taxon>
        <taxon>Bacillota</taxon>
        <taxon>Negativicutes</taxon>
        <taxon>Selenomonadales</taxon>
        <taxon>Selenomonadaceae</taxon>
        <taxon>Megamonas</taxon>
    </lineage>
</organism>
<evidence type="ECO:0000256" key="9">
    <source>
        <dbReference type="NCBIfam" id="TIGR00362"/>
    </source>
</evidence>
<dbReference type="InterPro" id="IPR001957">
    <property type="entry name" value="Chromosome_initiator_DnaA"/>
</dbReference>
<dbReference type="GO" id="GO:0006270">
    <property type="term" value="P:DNA replication initiation"/>
    <property type="evidence" value="ECO:0007669"/>
    <property type="project" value="UniProtKB-UniRule"/>
</dbReference>
<dbReference type="GO" id="GO:0003688">
    <property type="term" value="F:DNA replication origin binding"/>
    <property type="evidence" value="ECO:0007669"/>
    <property type="project" value="UniProtKB-UniRule"/>
</dbReference>
<dbReference type="GeneID" id="78507897"/>
<comment type="function">
    <text evidence="8 10">Plays an essential role in the initiation and regulation of chromosomal replication. ATP-DnaA binds to the origin of replication (oriC) to initiate formation of the DNA replication initiation complex once per cell cycle. Binds the DnaA box (a 9 base pair repeat at the origin) and separates the double-stranded (ds)DNA. Forms a right-handed helical filament on oriC DNA; dsDNA binds to the exterior of the filament while single-stranded (ss)DNA is stabiized in the filament's interior. The ATP-DnaA-oriC complex binds and stabilizes one strand of the AT-rich DNA unwinding element (DUE), permitting loading of DNA polymerase. After initiation quickly degrades to an ADP-DnaA complex that is not apt for DNA replication. Binds acidic phospholipids.</text>
</comment>
<evidence type="ECO:0000256" key="12">
    <source>
        <dbReference type="SAM" id="Coils"/>
    </source>
</evidence>
<dbReference type="Gene3D" id="1.10.1750.10">
    <property type="match status" value="1"/>
</dbReference>
<feature type="region of interest" description="Domain I, interacts with DnaA modulators" evidence="8">
    <location>
        <begin position="1"/>
        <end position="91"/>
    </location>
</feature>
<feature type="binding site" evidence="8">
    <location>
        <position position="195"/>
    </location>
    <ligand>
        <name>ATP</name>
        <dbReference type="ChEBI" id="CHEBI:30616"/>
    </ligand>
</feature>
<dbReference type="GO" id="GO:0005886">
    <property type="term" value="C:plasma membrane"/>
    <property type="evidence" value="ECO:0007669"/>
    <property type="project" value="TreeGrafter"/>
</dbReference>
<feature type="region of interest" description="Domain IV, binds dsDNA" evidence="8">
    <location>
        <begin position="364"/>
        <end position="489"/>
    </location>
</feature>
<dbReference type="NCBIfam" id="TIGR00362">
    <property type="entry name" value="DnaA"/>
    <property type="match status" value="1"/>
</dbReference>
<accession>A0A239U4I8</accession>
<dbReference type="CDD" id="cd06571">
    <property type="entry name" value="Bac_DnaA_C"/>
    <property type="match status" value="1"/>
</dbReference>
<keyword evidence="12" id="KW-0175">Coiled coil</keyword>
<feature type="binding site" evidence="8">
    <location>
        <position position="194"/>
    </location>
    <ligand>
        <name>ATP</name>
        <dbReference type="ChEBI" id="CHEBI:30616"/>
    </ligand>
</feature>
<dbReference type="RefSeq" id="WP_027889066.1">
    <property type="nucleotide sequence ID" value="NZ_CALXYH010000002.1"/>
</dbReference>
<evidence type="ECO:0000256" key="6">
    <source>
        <dbReference type="ARBA" id="ARBA00023121"/>
    </source>
</evidence>
<dbReference type="GO" id="GO:0005524">
    <property type="term" value="F:ATP binding"/>
    <property type="evidence" value="ECO:0007669"/>
    <property type="project" value="UniProtKB-UniRule"/>
</dbReference>
<dbReference type="InterPro" id="IPR013159">
    <property type="entry name" value="DnaA_C"/>
</dbReference>
<dbReference type="SMART" id="SM00382">
    <property type="entry name" value="AAA"/>
    <property type="match status" value="1"/>
</dbReference>
<evidence type="ECO:0000256" key="8">
    <source>
        <dbReference type="HAMAP-Rule" id="MF_00377"/>
    </source>
</evidence>